<dbReference type="Proteomes" id="UP000269945">
    <property type="component" value="Unassembled WGS sequence"/>
</dbReference>
<feature type="non-terminal residue" evidence="2">
    <location>
        <position position="1"/>
    </location>
</feature>
<evidence type="ECO:0000256" key="1">
    <source>
        <dbReference type="SAM" id="MobiDB-lite"/>
    </source>
</evidence>
<dbReference type="GO" id="GO:0022625">
    <property type="term" value="C:cytosolic large ribosomal subunit"/>
    <property type="evidence" value="ECO:0007669"/>
    <property type="project" value="TreeGrafter"/>
</dbReference>
<name>A0A9X9LLD6_GULGU</name>
<dbReference type="InterPro" id="IPR005721">
    <property type="entry name" value="Ribosomal_uL22_euk/arc"/>
</dbReference>
<reference evidence="2 3" key="1">
    <citation type="submission" date="2018-10" db="EMBL/GenBank/DDBJ databases">
        <authorList>
            <person name="Ekblom R."/>
            <person name="Jareborg N."/>
        </authorList>
    </citation>
    <scope>NUCLEOTIDE SEQUENCE [LARGE SCALE GENOMIC DNA]</scope>
    <source>
        <tissue evidence="2">Muscle</tissue>
    </source>
</reference>
<gene>
    <name evidence="2" type="ORF">BN2614_LOCUS1</name>
</gene>
<proteinExistence type="predicted"/>
<feature type="compositionally biased region" description="Basic and acidic residues" evidence="1">
    <location>
        <begin position="73"/>
        <end position="91"/>
    </location>
</feature>
<feature type="region of interest" description="Disordered" evidence="1">
    <location>
        <begin position="57"/>
        <end position="106"/>
    </location>
</feature>
<dbReference type="Gene3D" id="3.90.470.10">
    <property type="entry name" value="Ribosomal protein L22/L17"/>
    <property type="match status" value="1"/>
</dbReference>
<dbReference type="PANTHER" id="PTHR11593">
    <property type="entry name" value="60S RIBOSOMAL PROTEIN L17"/>
    <property type="match status" value="1"/>
</dbReference>
<sequence>GPDTGLGPKKSAGFLLHVLKHAESRAGPQGFDVGSLVPEHIQENKAPGCRTCRVQVPTNPHASSPCHAKTIQTKREQTVPKPEKGPTPKEKKSQKKPKKKKLRSQE</sequence>
<feature type="compositionally biased region" description="Basic residues" evidence="1">
    <location>
        <begin position="92"/>
        <end position="106"/>
    </location>
</feature>
<protein>
    <recommendedName>
        <fullName evidence="4">60S ribosomal protein L17</fullName>
    </recommendedName>
</protein>
<comment type="caution">
    <text evidence="2">The sequence shown here is derived from an EMBL/GenBank/DDBJ whole genome shotgun (WGS) entry which is preliminary data.</text>
</comment>
<dbReference type="GO" id="GO:0003735">
    <property type="term" value="F:structural constituent of ribosome"/>
    <property type="evidence" value="ECO:0007669"/>
    <property type="project" value="InterPro"/>
</dbReference>
<dbReference type="AlphaFoldDB" id="A0A9X9LLD6"/>
<organism evidence="2 3">
    <name type="scientific">Gulo gulo</name>
    <name type="common">Wolverine</name>
    <name type="synonym">Gluton</name>
    <dbReference type="NCBI Taxonomy" id="48420"/>
    <lineage>
        <taxon>Eukaryota</taxon>
        <taxon>Metazoa</taxon>
        <taxon>Chordata</taxon>
        <taxon>Craniata</taxon>
        <taxon>Vertebrata</taxon>
        <taxon>Euteleostomi</taxon>
        <taxon>Mammalia</taxon>
        <taxon>Eutheria</taxon>
        <taxon>Laurasiatheria</taxon>
        <taxon>Carnivora</taxon>
        <taxon>Caniformia</taxon>
        <taxon>Musteloidea</taxon>
        <taxon>Mustelidae</taxon>
        <taxon>Guloninae</taxon>
        <taxon>Gulo</taxon>
    </lineage>
</organism>
<dbReference type="SUPFAM" id="SSF54843">
    <property type="entry name" value="Ribosomal protein L22"/>
    <property type="match status" value="1"/>
</dbReference>
<evidence type="ECO:0000313" key="2">
    <source>
        <dbReference type="EMBL" id="VCW73293.1"/>
    </source>
</evidence>
<keyword evidence="3" id="KW-1185">Reference proteome</keyword>
<dbReference type="PANTHER" id="PTHR11593:SF10">
    <property type="entry name" value="60S RIBOSOMAL PROTEIN L17"/>
    <property type="match status" value="1"/>
</dbReference>
<evidence type="ECO:0008006" key="4">
    <source>
        <dbReference type="Google" id="ProtNLM"/>
    </source>
</evidence>
<dbReference type="EMBL" id="CYRY02006701">
    <property type="protein sequence ID" value="VCW73293.1"/>
    <property type="molecule type" value="Genomic_DNA"/>
</dbReference>
<accession>A0A9X9LLD6</accession>
<dbReference type="InterPro" id="IPR036394">
    <property type="entry name" value="Ribosomal_uL22_sf"/>
</dbReference>
<evidence type="ECO:0000313" key="3">
    <source>
        <dbReference type="Proteomes" id="UP000269945"/>
    </source>
</evidence>
<dbReference type="GO" id="GO:0002181">
    <property type="term" value="P:cytoplasmic translation"/>
    <property type="evidence" value="ECO:0007669"/>
    <property type="project" value="TreeGrafter"/>
</dbReference>